<proteinExistence type="predicted"/>
<comment type="caution">
    <text evidence="4">The sequence shown here is derived from an EMBL/GenBank/DDBJ whole genome shotgun (WGS) entry which is preliminary data.</text>
</comment>
<dbReference type="InterPro" id="IPR000014">
    <property type="entry name" value="PAS"/>
</dbReference>
<accession>A0AAV3T2J1</accession>
<dbReference type="PROSITE" id="PS50112">
    <property type="entry name" value="PAS"/>
    <property type="match status" value="1"/>
</dbReference>
<dbReference type="EMBL" id="BAAADU010000002">
    <property type="protein sequence ID" value="GAA0654992.1"/>
    <property type="molecule type" value="Genomic_DNA"/>
</dbReference>
<sequence>MDGSARVLYIGAGGGVRERADRTEAHRDTLSVRVADTESDVFDALSEERVDCVVSEHDPDALDGIALLSGVRDVDPAVPFVLFTANGSESVASAAIDAGVTNYVPQSGDDAYADLADACQSAADQYLAERDVAMLNDLARNVYERITDAFFAVDRDWNFTYVNDEAEGLLDVRAEDVIGENIWDEFEEAVGSPFYTEFHRAIATQEAVTFTERYDPLDEHFQVRAFPSEDGLSVHFHAIDPESDSEDGAHLLELTNVLSYDLIDSIERAQTSLNDVREGDREAIDDVAAALDRMDDLVNHSITLAANPD</sequence>
<comment type="caution">
    <text evidence="1">Lacks conserved residue(s) required for the propagation of feature annotation.</text>
</comment>
<evidence type="ECO:0000259" key="2">
    <source>
        <dbReference type="PROSITE" id="PS50110"/>
    </source>
</evidence>
<dbReference type="InterPro" id="IPR013656">
    <property type="entry name" value="PAS_4"/>
</dbReference>
<dbReference type="GeneID" id="68573489"/>
<gene>
    <name evidence="4" type="ORF">GCM10009019_18330</name>
</gene>
<reference evidence="4 5" key="1">
    <citation type="journal article" date="2019" name="Int. J. Syst. Evol. Microbiol.">
        <title>The Global Catalogue of Microorganisms (GCM) 10K type strain sequencing project: providing services to taxonomists for standard genome sequencing and annotation.</title>
        <authorList>
            <consortium name="The Broad Institute Genomics Platform"/>
            <consortium name="The Broad Institute Genome Sequencing Center for Infectious Disease"/>
            <person name="Wu L."/>
            <person name="Ma J."/>
        </authorList>
    </citation>
    <scope>NUCLEOTIDE SEQUENCE [LARGE SCALE GENOMIC DNA]</scope>
    <source>
        <strain evidence="4 5">JCM 16327</strain>
    </source>
</reference>
<dbReference type="Pfam" id="PF00072">
    <property type="entry name" value="Response_reg"/>
    <property type="match status" value="1"/>
</dbReference>
<dbReference type="AlphaFoldDB" id="A0AAV3T2J1"/>
<dbReference type="Pfam" id="PF08448">
    <property type="entry name" value="PAS_4"/>
    <property type="match status" value="1"/>
</dbReference>
<organism evidence="4 5">
    <name type="scientific">Salarchaeum japonicum</name>
    <dbReference type="NCBI Taxonomy" id="555573"/>
    <lineage>
        <taxon>Archaea</taxon>
        <taxon>Methanobacteriati</taxon>
        <taxon>Methanobacteriota</taxon>
        <taxon>Stenosarchaea group</taxon>
        <taxon>Halobacteria</taxon>
        <taxon>Halobacteriales</taxon>
        <taxon>Halobacteriaceae</taxon>
    </lineage>
</organism>
<keyword evidence="5" id="KW-1185">Reference proteome</keyword>
<name>A0AAV3T2J1_9EURY</name>
<dbReference type="SUPFAM" id="SSF55785">
    <property type="entry name" value="PYP-like sensor domain (PAS domain)"/>
    <property type="match status" value="1"/>
</dbReference>
<dbReference type="InterPro" id="IPR011006">
    <property type="entry name" value="CheY-like_superfamily"/>
</dbReference>
<dbReference type="InterPro" id="IPR001789">
    <property type="entry name" value="Sig_transdc_resp-reg_receiver"/>
</dbReference>
<dbReference type="InterPro" id="IPR035965">
    <property type="entry name" value="PAS-like_dom_sf"/>
</dbReference>
<dbReference type="RefSeq" id="WP_227260299.1">
    <property type="nucleotide sequence ID" value="NZ_BAAADU010000002.1"/>
</dbReference>
<dbReference type="SMART" id="SM00091">
    <property type="entry name" value="PAS"/>
    <property type="match status" value="1"/>
</dbReference>
<protein>
    <submittedName>
        <fullName evidence="4">Uncharacterized protein</fullName>
    </submittedName>
</protein>
<evidence type="ECO:0000256" key="1">
    <source>
        <dbReference type="PROSITE-ProRule" id="PRU00169"/>
    </source>
</evidence>
<dbReference type="GO" id="GO:0000160">
    <property type="term" value="P:phosphorelay signal transduction system"/>
    <property type="evidence" value="ECO:0007669"/>
    <property type="project" value="InterPro"/>
</dbReference>
<dbReference type="SUPFAM" id="SSF52172">
    <property type="entry name" value="CheY-like"/>
    <property type="match status" value="1"/>
</dbReference>
<dbReference type="CDD" id="cd00130">
    <property type="entry name" value="PAS"/>
    <property type="match status" value="1"/>
</dbReference>
<dbReference type="NCBIfam" id="TIGR00229">
    <property type="entry name" value="sensory_box"/>
    <property type="match status" value="1"/>
</dbReference>
<evidence type="ECO:0000259" key="3">
    <source>
        <dbReference type="PROSITE" id="PS50112"/>
    </source>
</evidence>
<feature type="domain" description="Response regulatory" evidence="2">
    <location>
        <begin position="6"/>
        <end position="121"/>
    </location>
</feature>
<feature type="domain" description="PAS" evidence="3">
    <location>
        <begin position="135"/>
        <end position="205"/>
    </location>
</feature>
<dbReference type="Gene3D" id="3.30.450.20">
    <property type="entry name" value="PAS domain"/>
    <property type="match status" value="1"/>
</dbReference>
<evidence type="ECO:0000313" key="4">
    <source>
        <dbReference type="EMBL" id="GAA0654992.1"/>
    </source>
</evidence>
<dbReference type="Gene3D" id="3.40.50.2300">
    <property type="match status" value="1"/>
</dbReference>
<dbReference type="Proteomes" id="UP001500194">
    <property type="component" value="Unassembled WGS sequence"/>
</dbReference>
<dbReference type="PROSITE" id="PS50110">
    <property type="entry name" value="RESPONSE_REGULATORY"/>
    <property type="match status" value="1"/>
</dbReference>
<evidence type="ECO:0000313" key="5">
    <source>
        <dbReference type="Proteomes" id="UP001500194"/>
    </source>
</evidence>